<dbReference type="EMBL" id="JBHUPG010000008">
    <property type="protein sequence ID" value="MFD2911339.1"/>
    <property type="molecule type" value="Genomic_DNA"/>
</dbReference>
<accession>A0ABW5ZEF8</accession>
<dbReference type="Pfam" id="PF08890">
    <property type="entry name" value="Phage_TAC_5"/>
    <property type="match status" value="1"/>
</dbReference>
<sequence length="128" mass="14461">MPKKLSITDILREKDKYQLKKDTKVELLLPRLDATITIQKPERSLCVEAIAMTRDPNQADKADPYLVYNLVVEPNLKDKELQTAFGCAEPIDIVEKIFEPGEIPFIAQTGLEMAGYGDAIQRVDDLKN</sequence>
<evidence type="ECO:0000313" key="2">
    <source>
        <dbReference type="Proteomes" id="UP001597561"/>
    </source>
</evidence>
<name>A0ABW5ZEF8_9BACL</name>
<comment type="caution">
    <text evidence="1">The sequence shown here is derived from an EMBL/GenBank/DDBJ whole genome shotgun (WGS) entry which is preliminary data.</text>
</comment>
<reference evidence="2" key="1">
    <citation type="journal article" date="2019" name="Int. J. Syst. Evol. Microbiol.">
        <title>The Global Catalogue of Microorganisms (GCM) 10K type strain sequencing project: providing services to taxonomists for standard genome sequencing and annotation.</title>
        <authorList>
            <consortium name="The Broad Institute Genomics Platform"/>
            <consortium name="The Broad Institute Genome Sequencing Center for Infectious Disease"/>
            <person name="Wu L."/>
            <person name="Ma J."/>
        </authorList>
    </citation>
    <scope>NUCLEOTIDE SEQUENCE [LARGE SCALE GENOMIC DNA]</scope>
    <source>
        <strain evidence="2">KCTC 13528</strain>
    </source>
</reference>
<evidence type="ECO:0008006" key="3">
    <source>
        <dbReference type="Google" id="ProtNLM"/>
    </source>
</evidence>
<dbReference type="InterPro" id="IPR038559">
    <property type="entry name" value="XkdN-like_sf"/>
</dbReference>
<dbReference type="InterPro" id="IPR014986">
    <property type="entry name" value="XkdN-like"/>
</dbReference>
<gene>
    <name evidence="1" type="ORF">ACFS5P_05585</name>
</gene>
<evidence type="ECO:0000313" key="1">
    <source>
        <dbReference type="EMBL" id="MFD2911339.1"/>
    </source>
</evidence>
<protein>
    <recommendedName>
        <fullName evidence="3">Phage XkdN-like protein</fullName>
    </recommendedName>
</protein>
<keyword evidence="2" id="KW-1185">Reference proteome</keyword>
<organism evidence="1 2">
    <name type="scientific">Jeotgalibacillus terrae</name>
    <dbReference type="NCBI Taxonomy" id="587735"/>
    <lineage>
        <taxon>Bacteria</taxon>
        <taxon>Bacillati</taxon>
        <taxon>Bacillota</taxon>
        <taxon>Bacilli</taxon>
        <taxon>Bacillales</taxon>
        <taxon>Caryophanaceae</taxon>
        <taxon>Jeotgalibacillus</taxon>
    </lineage>
</organism>
<proteinExistence type="predicted"/>
<dbReference type="Proteomes" id="UP001597561">
    <property type="component" value="Unassembled WGS sequence"/>
</dbReference>
<dbReference type="RefSeq" id="WP_204727898.1">
    <property type="nucleotide sequence ID" value="NZ_JAFBDK010000001.1"/>
</dbReference>
<dbReference type="Gene3D" id="3.30.2220.30">
    <property type="match status" value="1"/>
</dbReference>